<evidence type="ECO:0000313" key="3">
    <source>
        <dbReference type="Proteomes" id="UP000320672"/>
    </source>
</evidence>
<dbReference type="Proteomes" id="UP000320672">
    <property type="component" value="Chromosome"/>
</dbReference>
<name>A0A517MI93_9BACT</name>
<organism evidence="2 3">
    <name type="scientific">Roseimaritima multifibrata</name>
    <dbReference type="NCBI Taxonomy" id="1930274"/>
    <lineage>
        <taxon>Bacteria</taxon>
        <taxon>Pseudomonadati</taxon>
        <taxon>Planctomycetota</taxon>
        <taxon>Planctomycetia</taxon>
        <taxon>Pirellulales</taxon>
        <taxon>Pirellulaceae</taxon>
        <taxon>Roseimaritima</taxon>
    </lineage>
</organism>
<evidence type="ECO:0000313" key="2">
    <source>
        <dbReference type="EMBL" id="QDS94608.1"/>
    </source>
</evidence>
<feature type="region of interest" description="Disordered" evidence="1">
    <location>
        <begin position="30"/>
        <end position="57"/>
    </location>
</feature>
<dbReference type="EMBL" id="CP036262">
    <property type="protein sequence ID" value="QDS94608.1"/>
    <property type="molecule type" value="Genomic_DNA"/>
</dbReference>
<sequence length="57" mass="6313">MQKDVEGLHVFANKGLQRIKLAELQMTATSKRTEGAMVPPPTDTDEPHTLIQKPSNL</sequence>
<dbReference type="KEGG" id="rml:FF011L_33870"/>
<protein>
    <submittedName>
        <fullName evidence="2">Uncharacterized protein</fullName>
    </submittedName>
</protein>
<dbReference type="RefSeq" id="WP_218932666.1">
    <property type="nucleotide sequence ID" value="NZ_CP036262.1"/>
</dbReference>
<reference evidence="2 3" key="1">
    <citation type="submission" date="2019-02" db="EMBL/GenBank/DDBJ databases">
        <title>Deep-cultivation of Planctomycetes and their phenomic and genomic characterization uncovers novel biology.</title>
        <authorList>
            <person name="Wiegand S."/>
            <person name="Jogler M."/>
            <person name="Boedeker C."/>
            <person name="Pinto D."/>
            <person name="Vollmers J."/>
            <person name="Rivas-Marin E."/>
            <person name="Kohn T."/>
            <person name="Peeters S.H."/>
            <person name="Heuer A."/>
            <person name="Rast P."/>
            <person name="Oberbeckmann S."/>
            <person name="Bunk B."/>
            <person name="Jeske O."/>
            <person name="Meyerdierks A."/>
            <person name="Storesund J.E."/>
            <person name="Kallscheuer N."/>
            <person name="Luecker S."/>
            <person name="Lage O.M."/>
            <person name="Pohl T."/>
            <person name="Merkel B.J."/>
            <person name="Hornburger P."/>
            <person name="Mueller R.-W."/>
            <person name="Bruemmer F."/>
            <person name="Labrenz M."/>
            <person name="Spormann A.M."/>
            <person name="Op den Camp H."/>
            <person name="Overmann J."/>
            <person name="Amann R."/>
            <person name="Jetten M.S.M."/>
            <person name="Mascher T."/>
            <person name="Medema M.H."/>
            <person name="Devos D.P."/>
            <person name="Kaster A.-K."/>
            <person name="Ovreas L."/>
            <person name="Rohde M."/>
            <person name="Galperin M.Y."/>
            <person name="Jogler C."/>
        </authorList>
    </citation>
    <scope>NUCLEOTIDE SEQUENCE [LARGE SCALE GENOMIC DNA]</scope>
    <source>
        <strain evidence="2 3">FF011L</strain>
    </source>
</reference>
<gene>
    <name evidence="2" type="ORF">FF011L_33870</name>
</gene>
<proteinExistence type="predicted"/>
<accession>A0A517MI93</accession>
<evidence type="ECO:0000256" key="1">
    <source>
        <dbReference type="SAM" id="MobiDB-lite"/>
    </source>
</evidence>
<keyword evidence="3" id="KW-1185">Reference proteome</keyword>
<dbReference type="AlphaFoldDB" id="A0A517MI93"/>